<evidence type="ECO:0000256" key="1">
    <source>
        <dbReference type="SAM" id="MobiDB-lite"/>
    </source>
</evidence>
<feature type="region of interest" description="Disordered" evidence="1">
    <location>
        <begin position="38"/>
        <end position="91"/>
    </location>
</feature>
<evidence type="ECO:0000313" key="3">
    <source>
        <dbReference type="Proteomes" id="UP000823388"/>
    </source>
</evidence>
<dbReference type="Proteomes" id="UP000823388">
    <property type="component" value="Chromosome 7K"/>
</dbReference>
<dbReference type="EMBL" id="CM029049">
    <property type="protein sequence ID" value="KAG2570122.1"/>
    <property type="molecule type" value="Genomic_DNA"/>
</dbReference>
<dbReference type="AlphaFoldDB" id="A0A8T0QC09"/>
<feature type="compositionally biased region" description="Low complexity" evidence="1">
    <location>
        <begin position="252"/>
        <end position="267"/>
    </location>
</feature>
<protein>
    <submittedName>
        <fullName evidence="2">Uncharacterized protein</fullName>
    </submittedName>
</protein>
<evidence type="ECO:0000313" key="2">
    <source>
        <dbReference type="EMBL" id="KAG2570122.1"/>
    </source>
</evidence>
<comment type="caution">
    <text evidence="2">The sequence shown here is derived from an EMBL/GenBank/DDBJ whole genome shotgun (WGS) entry which is preliminary data.</text>
</comment>
<organism evidence="2 3">
    <name type="scientific">Panicum virgatum</name>
    <name type="common">Blackwell switchgrass</name>
    <dbReference type="NCBI Taxonomy" id="38727"/>
    <lineage>
        <taxon>Eukaryota</taxon>
        <taxon>Viridiplantae</taxon>
        <taxon>Streptophyta</taxon>
        <taxon>Embryophyta</taxon>
        <taxon>Tracheophyta</taxon>
        <taxon>Spermatophyta</taxon>
        <taxon>Magnoliopsida</taxon>
        <taxon>Liliopsida</taxon>
        <taxon>Poales</taxon>
        <taxon>Poaceae</taxon>
        <taxon>PACMAD clade</taxon>
        <taxon>Panicoideae</taxon>
        <taxon>Panicodae</taxon>
        <taxon>Paniceae</taxon>
        <taxon>Panicinae</taxon>
        <taxon>Panicum</taxon>
        <taxon>Panicum sect. Hiantes</taxon>
    </lineage>
</organism>
<reference evidence="2" key="1">
    <citation type="submission" date="2020-05" db="EMBL/GenBank/DDBJ databases">
        <title>WGS assembly of Panicum virgatum.</title>
        <authorList>
            <person name="Lovell J.T."/>
            <person name="Jenkins J."/>
            <person name="Shu S."/>
            <person name="Juenger T.E."/>
            <person name="Schmutz J."/>
        </authorList>
    </citation>
    <scope>NUCLEOTIDE SEQUENCE</scope>
    <source>
        <strain evidence="2">AP13</strain>
    </source>
</reference>
<feature type="compositionally biased region" description="Basic residues" evidence="1">
    <location>
        <begin position="77"/>
        <end position="91"/>
    </location>
</feature>
<feature type="compositionally biased region" description="Basic residues" evidence="1">
    <location>
        <begin position="200"/>
        <end position="214"/>
    </location>
</feature>
<name>A0A8T0QC09_PANVG</name>
<feature type="compositionally biased region" description="Basic residues" evidence="1">
    <location>
        <begin position="135"/>
        <end position="144"/>
    </location>
</feature>
<feature type="compositionally biased region" description="Polar residues" evidence="1">
    <location>
        <begin position="182"/>
        <end position="198"/>
    </location>
</feature>
<keyword evidence="3" id="KW-1185">Reference proteome</keyword>
<feature type="compositionally biased region" description="Basic residues" evidence="1">
    <location>
        <begin position="158"/>
        <end position="179"/>
    </location>
</feature>
<feature type="region of interest" description="Disordered" evidence="1">
    <location>
        <begin position="122"/>
        <end position="214"/>
    </location>
</feature>
<sequence length="305" mass="35558">MGEGKDVKLTLRRPPGCHRAIACSLSLISLRDLDLVVPSPPSPPHTTRIASKPPPLQCRRSAASSSRPPPRATALRSGRRRIRDATARRRKWRTAVIRSGTPMTWGRIIRCCRRRRCLHKEEGRDPSPMASCSCRGRRPSRPLARRGQQLRVSLPSRLRPRPRCRRKLTLPSAPRRKRPQLQWPSTPSRQRLRSSSPNRLCRRRPMLRRQRRQRSPTRCRWWSWTTRRSTWRRRARGTGTSSGSCRHWKQTSSSQACSMPPSSRLLTPRPPSWTTRSRHTRWPRWRCLTTAGSSRRRSPRRCSTR</sequence>
<feature type="compositionally biased region" description="Low complexity" evidence="1">
    <location>
        <begin position="145"/>
        <end position="157"/>
    </location>
</feature>
<proteinExistence type="predicted"/>
<gene>
    <name evidence="2" type="ORF">PVAP13_7KG047000</name>
</gene>
<feature type="region of interest" description="Disordered" evidence="1">
    <location>
        <begin position="233"/>
        <end position="277"/>
    </location>
</feature>
<accession>A0A8T0QC09</accession>